<evidence type="ECO:0000256" key="14">
    <source>
        <dbReference type="ARBA" id="ARBA00049902"/>
    </source>
</evidence>
<dbReference type="GO" id="GO:0008955">
    <property type="term" value="F:peptidoglycan glycosyltransferase activity"/>
    <property type="evidence" value="ECO:0007669"/>
    <property type="project" value="UniProtKB-EC"/>
</dbReference>
<evidence type="ECO:0000256" key="12">
    <source>
        <dbReference type="ARBA" id="ARBA00023316"/>
    </source>
</evidence>
<dbReference type="InterPro" id="IPR050396">
    <property type="entry name" value="Glycosyltr_51/Transpeptidase"/>
</dbReference>
<keyword evidence="11" id="KW-0511">Multifunctional enzyme</keyword>
<accession>A0A1W1C5S2</accession>
<dbReference type="SUPFAM" id="SSF53955">
    <property type="entry name" value="Lysozyme-like"/>
    <property type="match status" value="1"/>
</dbReference>
<evidence type="ECO:0000256" key="15">
    <source>
        <dbReference type="SAM" id="MobiDB-lite"/>
    </source>
</evidence>
<evidence type="ECO:0000259" key="18">
    <source>
        <dbReference type="Pfam" id="PF00912"/>
    </source>
</evidence>
<keyword evidence="16" id="KW-0812">Transmembrane</keyword>
<evidence type="ECO:0000256" key="11">
    <source>
        <dbReference type="ARBA" id="ARBA00023268"/>
    </source>
</evidence>
<reference evidence="19" key="1">
    <citation type="submission" date="2016-10" db="EMBL/GenBank/DDBJ databases">
        <authorList>
            <person name="de Groot N.N."/>
        </authorList>
    </citation>
    <scope>NUCLEOTIDE SEQUENCE</scope>
</reference>
<dbReference type="InterPro" id="IPR036950">
    <property type="entry name" value="PBP_transglycosylase"/>
</dbReference>
<dbReference type="FunFam" id="1.10.3810.10:FF:000001">
    <property type="entry name" value="Penicillin-binding protein 1A"/>
    <property type="match status" value="1"/>
</dbReference>
<evidence type="ECO:0000256" key="1">
    <source>
        <dbReference type="ARBA" id="ARBA00004236"/>
    </source>
</evidence>
<evidence type="ECO:0000256" key="3">
    <source>
        <dbReference type="ARBA" id="ARBA00022645"/>
    </source>
</evidence>
<dbReference type="PANTHER" id="PTHR32282:SF11">
    <property type="entry name" value="PENICILLIN-BINDING PROTEIN 1B"/>
    <property type="match status" value="1"/>
</dbReference>
<keyword evidence="10 16" id="KW-0472">Membrane</keyword>
<organism evidence="19">
    <name type="scientific">hydrothermal vent metagenome</name>
    <dbReference type="NCBI Taxonomy" id="652676"/>
    <lineage>
        <taxon>unclassified sequences</taxon>
        <taxon>metagenomes</taxon>
        <taxon>ecological metagenomes</taxon>
    </lineage>
</organism>
<keyword evidence="3" id="KW-0121">Carboxypeptidase</keyword>
<evidence type="ECO:0000256" key="10">
    <source>
        <dbReference type="ARBA" id="ARBA00023136"/>
    </source>
</evidence>
<dbReference type="GO" id="GO:0008658">
    <property type="term" value="F:penicillin binding"/>
    <property type="evidence" value="ECO:0007669"/>
    <property type="project" value="InterPro"/>
</dbReference>
<evidence type="ECO:0000256" key="9">
    <source>
        <dbReference type="ARBA" id="ARBA00022984"/>
    </source>
</evidence>
<evidence type="ECO:0000256" key="8">
    <source>
        <dbReference type="ARBA" id="ARBA00022960"/>
    </source>
</evidence>
<keyword evidence="6 19" id="KW-0808">Transferase</keyword>
<evidence type="ECO:0000256" key="13">
    <source>
        <dbReference type="ARBA" id="ARBA00044770"/>
    </source>
</evidence>
<keyword evidence="8" id="KW-0133">Cell shape</keyword>
<dbReference type="NCBIfam" id="TIGR02074">
    <property type="entry name" value="PBP_1a_fam"/>
    <property type="match status" value="1"/>
</dbReference>
<dbReference type="GO" id="GO:0004180">
    <property type="term" value="F:carboxypeptidase activity"/>
    <property type="evidence" value="ECO:0007669"/>
    <property type="project" value="UniProtKB-KW"/>
</dbReference>
<name>A0A1W1C5S2_9ZZZZ</name>
<evidence type="ECO:0000256" key="2">
    <source>
        <dbReference type="ARBA" id="ARBA00022475"/>
    </source>
</evidence>
<dbReference type="InterPro" id="IPR001460">
    <property type="entry name" value="PCN-bd_Tpept"/>
</dbReference>
<dbReference type="Gene3D" id="1.10.3810.10">
    <property type="entry name" value="Biosynthetic peptidoglycan transglycosylase-like"/>
    <property type="match status" value="1"/>
</dbReference>
<dbReference type="GO" id="GO:0005886">
    <property type="term" value="C:plasma membrane"/>
    <property type="evidence" value="ECO:0007669"/>
    <property type="project" value="UniProtKB-SubCell"/>
</dbReference>
<keyword evidence="16" id="KW-1133">Transmembrane helix</keyword>
<dbReference type="GO" id="GO:0008360">
    <property type="term" value="P:regulation of cell shape"/>
    <property type="evidence" value="ECO:0007669"/>
    <property type="project" value="UniProtKB-KW"/>
</dbReference>
<evidence type="ECO:0000256" key="7">
    <source>
        <dbReference type="ARBA" id="ARBA00022801"/>
    </source>
</evidence>
<keyword evidence="9" id="KW-0573">Peptidoglycan synthesis</keyword>
<dbReference type="Pfam" id="PF00905">
    <property type="entry name" value="Transpeptidase"/>
    <property type="match status" value="1"/>
</dbReference>
<dbReference type="AlphaFoldDB" id="A0A1W1C5S2"/>
<evidence type="ECO:0000256" key="4">
    <source>
        <dbReference type="ARBA" id="ARBA00022670"/>
    </source>
</evidence>
<dbReference type="InterPro" id="IPR001264">
    <property type="entry name" value="Glyco_trans_51"/>
</dbReference>
<sequence length="650" mass="73327">MINQFIKGSIMLMIIFAIALLAAFIYAYNEIQVDMNKIVNYRPKTSSVILDHEGNRIANIMDGKHRLYAKYDEIPGYLIEALVAIEDTRFFEHEGINPDAIIRAATRNFKAGRKVEGGSTITQQLVKKILLSPKKSYTRKLKEAILSMKVEGALTKEEILERYLNEISFGSGYFGVKTAAKGFFQKELDELTLKETAMLVGLPNAPSKFNPVRHLDRALKRANTILTRMKTLGWIHEDEYLTAIKETPEIHKSTLTQNIAPFVTDEVVRRLKKEFKDIKTGGYTIYTTIDMKQQEIARKALRYAHRKIVKRQRESLKTTTLNGALLAVDNKTGDIKAMVGGVDYKKSAYNRATMMIRQPGSAFKPFLYQIALDMGYNPATELTDVARTFQYYKNGKRVIWRPKNYESNFVGFIKLREALVHSRNLATINLVTEIGVQRIFEKLKMLNISHIPQDMSISLGNLGISPAKMAQIYSAFANGGHMIEPRLISKVVARNGTIIYEAKNQVIADFTKPEQAYLMTDILRDVVTRGTGRNAQVPGVEVAGKTGTTNRNVDAWFCGYSPSTEVIVWIGRDNNRPIGRGATGGATAAPAFSYFFKKLYALYPDLPRKFEVPDGVYNTRDGVRTELYTDTSPLPTKAETHTTEEFPDLF</sequence>
<dbReference type="EMBL" id="FPHE01000104">
    <property type="protein sequence ID" value="SFV61228.1"/>
    <property type="molecule type" value="Genomic_DNA"/>
</dbReference>
<protein>
    <recommendedName>
        <fullName evidence="13">peptidoglycan glycosyltransferase</fullName>
        <ecNumber evidence="13">2.4.99.28</ecNumber>
    </recommendedName>
</protein>
<dbReference type="GO" id="GO:0009252">
    <property type="term" value="P:peptidoglycan biosynthetic process"/>
    <property type="evidence" value="ECO:0007669"/>
    <property type="project" value="UniProtKB-KW"/>
</dbReference>
<keyword evidence="4" id="KW-0645">Protease</keyword>
<dbReference type="InterPro" id="IPR012338">
    <property type="entry name" value="Beta-lactam/transpept-like"/>
</dbReference>
<feature type="domain" description="Penicillin-binding protein transpeptidase" evidence="17">
    <location>
        <begin position="323"/>
        <end position="593"/>
    </location>
</feature>
<dbReference type="SUPFAM" id="SSF56601">
    <property type="entry name" value="beta-lactamase/transpeptidase-like"/>
    <property type="match status" value="1"/>
</dbReference>
<keyword evidence="5 19" id="KW-0328">Glycosyltransferase</keyword>
<dbReference type="PANTHER" id="PTHR32282">
    <property type="entry name" value="BINDING PROTEIN TRANSPEPTIDASE, PUTATIVE-RELATED"/>
    <property type="match status" value="1"/>
</dbReference>
<evidence type="ECO:0000313" key="19">
    <source>
        <dbReference type="EMBL" id="SFV61228.1"/>
    </source>
</evidence>
<dbReference type="EC" id="2.4.99.28" evidence="13"/>
<feature type="transmembrane region" description="Helical" evidence="16">
    <location>
        <begin position="9"/>
        <end position="28"/>
    </location>
</feature>
<comment type="catalytic activity">
    <reaction evidence="14">
        <text>[GlcNAc-(1-&gt;4)-Mur2Ac(oyl-L-Ala-gamma-D-Glu-L-Lys-D-Ala-D-Ala)](n)-di-trans,octa-cis-undecaprenyl diphosphate + beta-D-GlcNAc-(1-&gt;4)-Mur2Ac(oyl-L-Ala-gamma-D-Glu-L-Lys-D-Ala-D-Ala)-di-trans,octa-cis-undecaprenyl diphosphate = [GlcNAc-(1-&gt;4)-Mur2Ac(oyl-L-Ala-gamma-D-Glu-L-Lys-D-Ala-D-Ala)](n+1)-di-trans,octa-cis-undecaprenyl diphosphate + di-trans,octa-cis-undecaprenyl diphosphate + H(+)</text>
        <dbReference type="Rhea" id="RHEA:23708"/>
        <dbReference type="Rhea" id="RHEA-COMP:9602"/>
        <dbReference type="Rhea" id="RHEA-COMP:9603"/>
        <dbReference type="ChEBI" id="CHEBI:15378"/>
        <dbReference type="ChEBI" id="CHEBI:58405"/>
        <dbReference type="ChEBI" id="CHEBI:60033"/>
        <dbReference type="ChEBI" id="CHEBI:78435"/>
        <dbReference type="EC" id="2.4.99.28"/>
    </reaction>
</comment>
<evidence type="ECO:0000256" key="6">
    <source>
        <dbReference type="ARBA" id="ARBA00022679"/>
    </source>
</evidence>
<dbReference type="GO" id="GO:0006508">
    <property type="term" value="P:proteolysis"/>
    <property type="evidence" value="ECO:0007669"/>
    <property type="project" value="UniProtKB-KW"/>
</dbReference>
<keyword evidence="7" id="KW-0378">Hydrolase</keyword>
<gene>
    <name evidence="19" type="ORF">MNB_SV-12-67</name>
</gene>
<proteinExistence type="predicted"/>
<comment type="subcellular location">
    <subcellularLocation>
        <location evidence="1">Cell membrane</location>
    </subcellularLocation>
</comment>
<dbReference type="Gene3D" id="3.40.710.10">
    <property type="entry name" value="DD-peptidase/beta-lactamase superfamily"/>
    <property type="match status" value="1"/>
</dbReference>
<dbReference type="InterPro" id="IPR023346">
    <property type="entry name" value="Lysozyme-like_dom_sf"/>
</dbReference>
<evidence type="ECO:0000256" key="5">
    <source>
        <dbReference type="ARBA" id="ARBA00022676"/>
    </source>
</evidence>
<keyword evidence="2" id="KW-1003">Cell membrane</keyword>
<dbReference type="GO" id="GO:0071555">
    <property type="term" value="P:cell wall organization"/>
    <property type="evidence" value="ECO:0007669"/>
    <property type="project" value="UniProtKB-KW"/>
</dbReference>
<keyword evidence="12" id="KW-0961">Cell wall biogenesis/degradation</keyword>
<evidence type="ECO:0000259" key="17">
    <source>
        <dbReference type="Pfam" id="PF00905"/>
    </source>
</evidence>
<feature type="domain" description="Glycosyl transferase family 51" evidence="18">
    <location>
        <begin position="54"/>
        <end position="230"/>
    </location>
</feature>
<dbReference type="Pfam" id="PF00912">
    <property type="entry name" value="Transgly"/>
    <property type="match status" value="1"/>
</dbReference>
<dbReference type="GO" id="GO:0030288">
    <property type="term" value="C:outer membrane-bounded periplasmic space"/>
    <property type="evidence" value="ECO:0007669"/>
    <property type="project" value="TreeGrafter"/>
</dbReference>
<feature type="region of interest" description="Disordered" evidence="15">
    <location>
        <begin position="627"/>
        <end position="650"/>
    </location>
</feature>
<evidence type="ECO:0000256" key="16">
    <source>
        <dbReference type="SAM" id="Phobius"/>
    </source>
</evidence>